<accession>A0ABV2AYC9</accession>
<comment type="function">
    <text evidence="9 11">FliM is one of three proteins (FliG, FliN, FliM) that forms the rotor-mounted switch complex (C ring), located at the base of the basal body. This complex interacts with the CheY and CheZ chemotaxis proteins, in addition to contacting components of the motor that determine the direction of flagellar rotation.</text>
</comment>
<comment type="similarity">
    <text evidence="1 11">Belongs to the FliM family.</text>
</comment>
<evidence type="ECO:0000256" key="7">
    <source>
        <dbReference type="ARBA" id="ARBA00023136"/>
    </source>
</evidence>
<dbReference type="Proteomes" id="UP001460888">
    <property type="component" value="Unassembled WGS sequence"/>
</dbReference>
<dbReference type="Gene3D" id="2.30.330.10">
    <property type="entry name" value="SpoA-like"/>
    <property type="match status" value="1"/>
</dbReference>
<evidence type="ECO:0000313" key="13">
    <source>
        <dbReference type="EMBL" id="MES1928622.1"/>
    </source>
</evidence>
<name>A0ABV2AYC9_9GAMM</name>
<dbReference type="Gene3D" id="3.40.1550.10">
    <property type="entry name" value="CheC-like"/>
    <property type="match status" value="1"/>
</dbReference>
<evidence type="ECO:0000313" key="14">
    <source>
        <dbReference type="Proteomes" id="UP001460888"/>
    </source>
</evidence>
<dbReference type="RefSeq" id="WP_353109806.1">
    <property type="nucleotide sequence ID" value="NZ_APND01000001.1"/>
</dbReference>
<keyword evidence="8 11" id="KW-0975">Bacterial flagellum</keyword>
<keyword evidence="6 11" id="KW-0283">Flagellar rotation</keyword>
<evidence type="ECO:0000259" key="12">
    <source>
        <dbReference type="Pfam" id="PF01052"/>
    </source>
</evidence>
<dbReference type="SUPFAM" id="SSF101801">
    <property type="entry name" value="Surface presentation of antigens (SPOA)"/>
    <property type="match status" value="1"/>
</dbReference>
<dbReference type="PANTHER" id="PTHR30034:SF3">
    <property type="entry name" value="FLAGELLAR MOTOR SWITCH PROTEIN FLIM"/>
    <property type="match status" value="1"/>
</dbReference>
<gene>
    <name evidence="13" type="ORF">SADO_05165</name>
</gene>
<evidence type="ECO:0000256" key="9">
    <source>
        <dbReference type="ARBA" id="ARBA00025044"/>
    </source>
</evidence>
<evidence type="ECO:0000256" key="1">
    <source>
        <dbReference type="ARBA" id="ARBA00011049"/>
    </source>
</evidence>
<dbReference type="PIRSF" id="PIRSF002888">
    <property type="entry name" value="FliM"/>
    <property type="match status" value="1"/>
</dbReference>
<keyword evidence="13" id="KW-0282">Flagellum</keyword>
<keyword evidence="3 11" id="KW-1003">Cell membrane</keyword>
<dbReference type="InterPro" id="IPR001543">
    <property type="entry name" value="FliN-like_C"/>
</dbReference>
<keyword evidence="14" id="KW-1185">Reference proteome</keyword>
<evidence type="ECO:0000256" key="2">
    <source>
        <dbReference type="ARBA" id="ARBA00021898"/>
    </source>
</evidence>
<dbReference type="InterPro" id="IPR036429">
    <property type="entry name" value="SpoA-like_sf"/>
</dbReference>
<dbReference type="InterPro" id="IPR001689">
    <property type="entry name" value="Flag_FliM"/>
</dbReference>
<evidence type="ECO:0000256" key="6">
    <source>
        <dbReference type="ARBA" id="ARBA00022779"/>
    </source>
</evidence>
<reference evidence="13 14" key="1">
    <citation type="submission" date="2013-03" db="EMBL/GenBank/DDBJ databases">
        <title>Salinisphaera dokdonensis CL-ES53 Genome Sequencing.</title>
        <authorList>
            <person name="Li C."/>
            <person name="Lai Q."/>
            <person name="Shao Z."/>
        </authorList>
    </citation>
    <scope>NUCLEOTIDE SEQUENCE [LARGE SCALE GENOMIC DNA]</scope>
    <source>
        <strain evidence="13 14">CL-ES53</strain>
    </source>
</reference>
<evidence type="ECO:0000256" key="3">
    <source>
        <dbReference type="ARBA" id="ARBA00022475"/>
    </source>
</evidence>
<dbReference type="Pfam" id="PF02154">
    <property type="entry name" value="FliM"/>
    <property type="match status" value="1"/>
</dbReference>
<evidence type="ECO:0000256" key="5">
    <source>
        <dbReference type="ARBA" id="ARBA00022519"/>
    </source>
</evidence>
<evidence type="ECO:0000256" key="11">
    <source>
        <dbReference type="PIRNR" id="PIRNR002888"/>
    </source>
</evidence>
<dbReference type="NCBIfam" id="TIGR01397">
    <property type="entry name" value="fliM_switch"/>
    <property type="match status" value="1"/>
</dbReference>
<dbReference type="CDD" id="cd17908">
    <property type="entry name" value="FliM"/>
    <property type="match status" value="1"/>
</dbReference>
<organism evidence="13 14">
    <name type="scientific">Salinisphaera dokdonensis CL-ES53</name>
    <dbReference type="NCBI Taxonomy" id="1304272"/>
    <lineage>
        <taxon>Bacteria</taxon>
        <taxon>Pseudomonadati</taxon>
        <taxon>Pseudomonadota</taxon>
        <taxon>Gammaproteobacteria</taxon>
        <taxon>Salinisphaerales</taxon>
        <taxon>Salinisphaeraceae</taxon>
        <taxon>Salinisphaera</taxon>
    </lineage>
</organism>
<keyword evidence="4 11" id="KW-0145">Chemotaxis</keyword>
<proteinExistence type="inferred from homology"/>
<sequence length="337" mass="37890">MANDDMLSQDEIDSLMHGVSGDEAAAPAKPETSEGKTIRAFDPAAQQRVVHGRLHAFDIINERFARRFRMALFNLIRRNADITVGRVKIQKYSDFTRNLPVPANINLISIKPLRGNALVVFPPNLVYLVVDSLFGGDGRFLTRSEGREFTHTEQRIIQRLLSLALDSYAEGWKGVYPVELEYQRAEMQVKFTNITNNDNELVISSTFHVEVGAFGSDFQICMPYSMIEPIRDVLSGPLQKKDPEEERQRTQQLAGEIKQSNVRLVADFTTIDTTLGRVSRLEVGDVLPIDLPKEITARVDGVPVLECDFGRLNDRKALRVTRVIDHKAATPNQGSKQ</sequence>
<dbReference type="InterPro" id="IPR028976">
    <property type="entry name" value="CheC-like_sf"/>
</dbReference>
<keyword evidence="7 11" id="KW-0472">Membrane</keyword>
<keyword evidence="5 11" id="KW-0997">Cell inner membrane</keyword>
<feature type="domain" description="Flagellar motor switch protein FliN-like C-terminal" evidence="12">
    <location>
        <begin position="256"/>
        <end position="324"/>
    </location>
</feature>
<keyword evidence="13" id="KW-0966">Cell projection</keyword>
<evidence type="ECO:0000256" key="4">
    <source>
        <dbReference type="ARBA" id="ARBA00022500"/>
    </source>
</evidence>
<comment type="subcellular location">
    <subcellularLocation>
        <location evidence="11">Cell inner membrane</location>
        <topology evidence="11">Peripheral membrane protein</topology>
    </subcellularLocation>
    <subcellularLocation>
        <location evidence="11">Bacterial flagellum basal body</location>
    </subcellularLocation>
</comment>
<comment type="caution">
    <text evidence="13">The sequence shown here is derived from an EMBL/GenBank/DDBJ whole genome shotgun (WGS) entry which is preliminary data.</text>
</comment>
<dbReference type="Pfam" id="PF01052">
    <property type="entry name" value="FliMN_C"/>
    <property type="match status" value="1"/>
</dbReference>
<keyword evidence="13" id="KW-0969">Cilium</keyword>
<evidence type="ECO:0000256" key="8">
    <source>
        <dbReference type="ARBA" id="ARBA00023143"/>
    </source>
</evidence>
<dbReference type="PRINTS" id="PR00955">
    <property type="entry name" value="FLGMOTORFLIM"/>
</dbReference>
<evidence type="ECO:0000256" key="10">
    <source>
        <dbReference type="NCBIfam" id="TIGR01397"/>
    </source>
</evidence>
<protein>
    <recommendedName>
        <fullName evidence="2 10">Flagellar motor switch protein FliM</fullName>
    </recommendedName>
</protein>
<dbReference type="SUPFAM" id="SSF103039">
    <property type="entry name" value="CheC-like"/>
    <property type="match status" value="1"/>
</dbReference>
<dbReference type="PANTHER" id="PTHR30034">
    <property type="entry name" value="FLAGELLAR MOTOR SWITCH PROTEIN FLIM"/>
    <property type="match status" value="1"/>
</dbReference>
<dbReference type="EMBL" id="APND01000001">
    <property type="protein sequence ID" value="MES1928622.1"/>
    <property type="molecule type" value="Genomic_DNA"/>
</dbReference>